<protein>
    <submittedName>
        <fullName evidence="6">Restriction endonuclease subunit S</fullName>
        <ecNumber evidence="6">3.1.21.-</ecNumber>
    </submittedName>
</protein>
<evidence type="ECO:0000259" key="5">
    <source>
        <dbReference type="SMART" id="SM01022"/>
    </source>
</evidence>
<evidence type="ECO:0000313" key="6">
    <source>
        <dbReference type="EMBL" id="MCM1986638.1"/>
    </source>
</evidence>
<organism evidence="6 7">
    <name type="scientific">Methanococcoides seepicolus</name>
    <dbReference type="NCBI Taxonomy" id="2828780"/>
    <lineage>
        <taxon>Archaea</taxon>
        <taxon>Methanobacteriati</taxon>
        <taxon>Methanobacteriota</taxon>
        <taxon>Stenosarchaea group</taxon>
        <taxon>Methanomicrobia</taxon>
        <taxon>Methanosarcinales</taxon>
        <taxon>Methanosarcinaceae</taxon>
        <taxon>Methanococcoides</taxon>
    </lineage>
</organism>
<dbReference type="EC" id="3.1.21.-" evidence="6"/>
<keyword evidence="6" id="KW-0255">Endonuclease</keyword>
<evidence type="ECO:0000256" key="4">
    <source>
        <dbReference type="SAM" id="MobiDB-lite"/>
    </source>
</evidence>
<evidence type="ECO:0000256" key="2">
    <source>
        <dbReference type="ARBA" id="ARBA00022747"/>
    </source>
</evidence>
<dbReference type="EMBL" id="JAGSOI010000020">
    <property type="protein sequence ID" value="MCM1986638.1"/>
    <property type="molecule type" value="Genomic_DNA"/>
</dbReference>
<dbReference type="GO" id="GO:0016787">
    <property type="term" value="F:hydrolase activity"/>
    <property type="evidence" value="ECO:0007669"/>
    <property type="project" value="UniProtKB-KW"/>
</dbReference>
<dbReference type="Proteomes" id="UP001056766">
    <property type="component" value="Unassembled WGS sequence"/>
</dbReference>
<comment type="similarity">
    <text evidence="1">Belongs to the type-I restriction system S methylase family.</text>
</comment>
<evidence type="ECO:0000256" key="1">
    <source>
        <dbReference type="ARBA" id="ARBA00010923"/>
    </source>
</evidence>
<dbReference type="PANTHER" id="PTHR43140">
    <property type="entry name" value="TYPE-1 RESTRICTION ENZYME ECOKI SPECIFICITY PROTEIN"/>
    <property type="match status" value="1"/>
</dbReference>
<evidence type="ECO:0000313" key="7">
    <source>
        <dbReference type="Proteomes" id="UP001056766"/>
    </source>
</evidence>
<dbReference type="InterPro" id="IPR000055">
    <property type="entry name" value="Restrct_endonuc_typeI_TRD"/>
</dbReference>
<dbReference type="AlphaFoldDB" id="A0A9E5DBP9"/>
<gene>
    <name evidence="6" type="ORF">KDK67_06440</name>
</gene>
<dbReference type="RefSeq" id="WP_250867994.1">
    <property type="nucleotide sequence ID" value="NZ_JAGSOI010000020.1"/>
</dbReference>
<name>A0A9E5DBP9_9EURY</name>
<dbReference type="Pfam" id="PF01420">
    <property type="entry name" value="Methylase_S"/>
    <property type="match status" value="2"/>
</dbReference>
<dbReference type="InterPro" id="IPR051212">
    <property type="entry name" value="Type-I_RE_S_subunit"/>
</dbReference>
<proteinExistence type="inferred from homology"/>
<dbReference type="InterPro" id="IPR007374">
    <property type="entry name" value="ASCH_domain"/>
</dbReference>
<dbReference type="PANTHER" id="PTHR43140:SF1">
    <property type="entry name" value="TYPE I RESTRICTION ENZYME ECOKI SPECIFICITY SUBUNIT"/>
    <property type="match status" value="1"/>
</dbReference>
<keyword evidence="7" id="KW-1185">Reference proteome</keyword>
<dbReference type="SUPFAM" id="SSF116734">
    <property type="entry name" value="DNA methylase specificity domain"/>
    <property type="match status" value="2"/>
</dbReference>
<dbReference type="InterPro" id="IPR015947">
    <property type="entry name" value="PUA-like_sf"/>
</dbReference>
<reference evidence="6" key="2">
    <citation type="submission" date="2021-04" db="EMBL/GenBank/DDBJ databases">
        <authorList>
            <person name="Dong X."/>
        </authorList>
    </citation>
    <scope>NUCLEOTIDE SEQUENCE</scope>
    <source>
        <strain evidence="6">LLY</strain>
    </source>
</reference>
<reference evidence="6" key="1">
    <citation type="journal article" date="2021" name="mSystems">
        <title>Bacteria and Archaea Synergistically Convert Glycine Betaine to Biogenic Methane in the Formosa Cold Seep of the South China Sea.</title>
        <authorList>
            <person name="Li L."/>
            <person name="Zhang W."/>
            <person name="Zhang S."/>
            <person name="Song L."/>
            <person name="Sun Q."/>
            <person name="Zhang H."/>
            <person name="Xiang H."/>
            <person name="Dong X."/>
        </authorList>
    </citation>
    <scope>NUCLEOTIDE SEQUENCE</scope>
    <source>
        <strain evidence="6">LLY</strain>
    </source>
</reference>
<comment type="caution">
    <text evidence="6">The sequence shown here is derived from an EMBL/GenBank/DDBJ whole genome shotgun (WGS) entry which is preliminary data.</text>
</comment>
<dbReference type="GO" id="GO:0009307">
    <property type="term" value="P:DNA restriction-modification system"/>
    <property type="evidence" value="ECO:0007669"/>
    <property type="project" value="UniProtKB-KW"/>
</dbReference>
<dbReference type="Gene3D" id="2.30.130.30">
    <property type="entry name" value="Hypothetical protein"/>
    <property type="match status" value="1"/>
</dbReference>
<accession>A0A9E5DBP9</accession>
<dbReference type="SUPFAM" id="SSF88697">
    <property type="entry name" value="PUA domain-like"/>
    <property type="match status" value="1"/>
</dbReference>
<keyword evidence="6" id="KW-0378">Hydrolase</keyword>
<sequence length="667" mass="75969">MNVLLSIKPKYVDEILAGKKIFEFRKAIFKKKDLGKVFIYSSSPVKKVVASFEIARIIADSPQKLWDKCHKYGGIPENDFFEYFKNSDVAYAIEITNLETFSEPFDPYKLKKDFRPPQSYCYLPLNYFEKKYETVFLTEENKEYDAKISAIDKNKSQFNQSSESVEERIGWIDAELSQMAEIIMGQSPPSSTYNENGIGLPFFQGKAEFTVLHPVVSKWCSKPKKAAESNDILISVRAPVGTTNIANQNCCIGRGLAAIRYSYCNKYVFYFLRLIEKELDKKGTGTTFKAISGAVLKSEIIPLSPLPEQRVIVSKIEQLFSELDNGIANLKLAQAQLKVYRQAVLKKAFEGELTREWREQQTDLPEAKDLLEQIQVEREESYNKKLDEWKRAVREWEDAGKEGKKPTKPKKSKETEPLTEPELDEFPKLPEKWEWTKIGQVSKVGTGVTPLKKRSDFYEGGTIPWVTSGALNESYVNLASDYVTDIALKETNLKIHPKNTLLIALYGEGKTRGKCSELLIEATTNQAIAAIVQERTEEKIRSYLKWFLTKNYDEIRIKSSGGVQPNLNLGIIENTVFPLCSLLEQHSIVTEIETRLSVCDKVEQDIEENLKIAEALRQSILKRAFEGKLLNKRELEEVHSAPDWEPAELLLERIRAEKAGSGKKGKA</sequence>
<feature type="domain" description="ASCH" evidence="5">
    <location>
        <begin position="5"/>
        <end position="99"/>
    </location>
</feature>
<keyword evidence="6" id="KW-0540">Nuclease</keyword>
<dbReference type="GO" id="GO:0004519">
    <property type="term" value="F:endonuclease activity"/>
    <property type="evidence" value="ECO:0007669"/>
    <property type="project" value="UniProtKB-KW"/>
</dbReference>
<dbReference type="SMART" id="SM01022">
    <property type="entry name" value="ASCH"/>
    <property type="match status" value="1"/>
</dbReference>
<dbReference type="CDD" id="cd17497">
    <property type="entry name" value="RMtype1_S_TteMORF1547P-TRD2-CR2_like"/>
    <property type="match status" value="1"/>
</dbReference>
<feature type="region of interest" description="Disordered" evidence="4">
    <location>
        <begin position="397"/>
        <end position="423"/>
    </location>
</feature>
<dbReference type="Gene3D" id="3.90.220.20">
    <property type="entry name" value="DNA methylase specificity domains"/>
    <property type="match status" value="2"/>
</dbReference>
<dbReference type="InterPro" id="IPR044946">
    <property type="entry name" value="Restrct_endonuc_typeI_TRD_sf"/>
</dbReference>
<evidence type="ECO:0000256" key="3">
    <source>
        <dbReference type="ARBA" id="ARBA00023125"/>
    </source>
</evidence>
<keyword evidence="2" id="KW-0680">Restriction system</keyword>
<dbReference type="GO" id="GO:0003677">
    <property type="term" value="F:DNA binding"/>
    <property type="evidence" value="ECO:0007669"/>
    <property type="project" value="UniProtKB-KW"/>
</dbReference>
<keyword evidence="3" id="KW-0238">DNA-binding</keyword>